<dbReference type="Proteomes" id="UP000823775">
    <property type="component" value="Unassembled WGS sequence"/>
</dbReference>
<evidence type="ECO:0000259" key="4">
    <source>
        <dbReference type="PROSITE" id="PS50102"/>
    </source>
</evidence>
<reference evidence="5 6" key="1">
    <citation type="journal article" date="2021" name="BMC Genomics">
        <title>Datura genome reveals duplications of psychoactive alkaloid biosynthetic genes and high mutation rate following tissue culture.</title>
        <authorList>
            <person name="Rajewski A."/>
            <person name="Carter-House D."/>
            <person name="Stajich J."/>
            <person name="Litt A."/>
        </authorList>
    </citation>
    <scope>NUCLEOTIDE SEQUENCE [LARGE SCALE GENOMIC DNA]</scope>
    <source>
        <strain evidence="5">AR-01</strain>
    </source>
</reference>
<protein>
    <recommendedName>
        <fullName evidence="4">RRM domain-containing protein</fullName>
    </recommendedName>
</protein>
<keyword evidence="1 2" id="KW-0694">RNA-binding</keyword>
<dbReference type="PANTHER" id="PTHR48025:SF11">
    <property type="entry name" value="RNA-BINDING PROTEIN CP33, CHLOROPLASTIC"/>
    <property type="match status" value="1"/>
</dbReference>
<name>A0ABS8RY56_DATST</name>
<dbReference type="SMART" id="SM00360">
    <property type="entry name" value="RRM"/>
    <property type="match status" value="2"/>
</dbReference>
<evidence type="ECO:0000313" key="6">
    <source>
        <dbReference type="Proteomes" id="UP000823775"/>
    </source>
</evidence>
<gene>
    <name evidence="5" type="ORF">HAX54_012523</name>
</gene>
<evidence type="ECO:0000313" key="5">
    <source>
        <dbReference type="EMBL" id="MCD7451537.1"/>
    </source>
</evidence>
<accession>A0ABS8RY56</accession>
<dbReference type="EMBL" id="JACEIK010000173">
    <property type="protein sequence ID" value="MCD7451537.1"/>
    <property type="molecule type" value="Genomic_DNA"/>
</dbReference>
<dbReference type="InterPro" id="IPR035979">
    <property type="entry name" value="RBD_domain_sf"/>
</dbReference>
<evidence type="ECO:0000256" key="1">
    <source>
        <dbReference type="ARBA" id="ARBA00022884"/>
    </source>
</evidence>
<evidence type="ECO:0000256" key="3">
    <source>
        <dbReference type="SAM" id="MobiDB-lite"/>
    </source>
</evidence>
<feature type="region of interest" description="Disordered" evidence="3">
    <location>
        <begin position="148"/>
        <end position="181"/>
    </location>
</feature>
<sequence length="393" mass="43108">MAASSFSVAATVSPSSSTYPSLHFFTQKPKFSVVQHFSLSTNNTHFINFKFNSIKPKKFKPHFSISSFFSSINRSSIRFSSSSVSDGAEVFQVNEEAAFSPSVKPTKLKPHYPISSFFSSFNRSSIHFSPSAVSDGAEVVGVDEEAALSAEEEIEEDEEKEDGESVEKEGDGGVDEPQSIKDGRLYVGNMPFSMTASQLSEIFAEAGKVVNVEIVYDRVTVRSRGFAFVTMGSVEEAKEAIRLFDGSQVGGRTVKVNFPEVPRGGEREVMRAKIRSTNQGFVDSPHKLYASNLSWNLTSKALNDAFSDQPGFLSARVVYERDSGRSRGFGFITFSSAEAMNNVLNTMNEVELEGRPLRLSLTRQRAPLSSPPVVETSPENDSEHDEILSSLSS</sequence>
<dbReference type="InterPro" id="IPR050502">
    <property type="entry name" value="Euk_RNA-bind_prot"/>
</dbReference>
<feature type="region of interest" description="Disordered" evidence="3">
    <location>
        <begin position="362"/>
        <end position="393"/>
    </location>
</feature>
<feature type="domain" description="RRM" evidence="4">
    <location>
        <begin position="183"/>
        <end position="261"/>
    </location>
</feature>
<keyword evidence="6" id="KW-1185">Reference proteome</keyword>
<organism evidence="5 6">
    <name type="scientific">Datura stramonium</name>
    <name type="common">Jimsonweed</name>
    <name type="synonym">Common thornapple</name>
    <dbReference type="NCBI Taxonomy" id="4076"/>
    <lineage>
        <taxon>Eukaryota</taxon>
        <taxon>Viridiplantae</taxon>
        <taxon>Streptophyta</taxon>
        <taxon>Embryophyta</taxon>
        <taxon>Tracheophyta</taxon>
        <taxon>Spermatophyta</taxon>
        <taxon>Magnoliopsida</taxon>
        <taxon>eudicotyledons</taxon>
        <taxon>Gunneridae</taxon>
        <taxon>Pentapetalae</taxon>
        <taxon>asterids</taxon>
        <taxon>lamiids</taxon>
        <taxon>Solanales</taxon>
        <taxon>Solanaceae</taxon>
        <taxon>Solanoideae</taxon>
        <taxon>Datureae</taxon>
        <taxon>Datura</taxon>
    </lineage>
</organism>
<feature type="compositionally biased region" description="Acidic residues" evidence="3">
    <location>
        <begin position="148"/>
        <end position="162"/>
    </location>
</feature>
<dbReference type="Pfam" id="PF00076">
    <property type="entry name" value="RRM_1"/>
    <property type="match status" value="2"/>
</dbReference>
<dbReference type="CDD" id="cd21609">
    <property type="entry name" value="RRM1_PSRP2_like"/>
    <property type="match status" value="1"/>
</dbReference>
<comment type="caution">
    <text evidence="5">The sequence shown here is derived from an EMBL/GenBank/DDBJ whole genome shotgun (WGS) entry which is preliminary data.</text>
</comment>
<feature type="domain" description="RRM" evidence="4">
    <location>
        <begin position="286"/>
        <end position="364"/>
    </location>
</feature>
<dbReference type="InterPro" id="IPR000504">
    <property type="entry name" value="RRM_dom"/>
</dbReference>
<dbReference type="PROSITE" id="PS50102">
    <property type="entry name" value="RRM"/>
    <property type="match status" value="2"/>
</dbReference>
<dbReference type="PANTHER" id="PTHR48025">
    <property type="entry name" value="OS02G0815200 PROTEIN"/>
    <property type="match status" value="1"/>
</dbReference>
<proteinExistence type="predicted"/>
<dbReference type="Gene3D" id="3.30.70.330">
    <property type="match status" value="2"/>
</dbReference>
<dbReference type="InterPro" id="IPR012677">
    <property type="entry name" value="Nucleotide-bd_a/b_plait_sf"/>
</dbReference>
<dbReference type="SUPFAM" id="SSF54928">
    <property type="entry name" value="RNA-binding domain, RBD"/>
    <property type="match status" value="2"/>
</dbReference>
<evidence type="ECO:0000256" key="2">
    <source>
        <dbReference type="PROSITE-ProRule" id="PRU00176"/>
    </source>
</evidence>